<comment type="caution">
    <text evidence="3">The sequence shown here is derived from an EMBL/GenBank/DDBJ whole genome shotgun (WGS) entry which is preliminary data.</text>
</comment>
<proteinExistence type="inferred from homology"/>
<protein>
    <submittedName>
        <fullName evidence="3">Uncharacterized protein</fullName>
    </submittedName>
</protein>
<evidence type="ECO:0000313" key="3">
    <source>
        <dbReference type="EMBL" id="MBA0654413.1"/>
    </source>
</evidence>
<gene>
    <name evidence="3" type="ORF">Goklo_021419</name>
</gene>
<dbReference type="Proteomes" id="UP000593573">
    <property type="component" value="Unassembled WGS sequence"/>
</dbReference>
<feature type="region of interest" description="Disordered" evidence="2">
    <location>
        <begin position="104"/>
        <end position="129"/>
    </location>
</feature>
<dbReference type="OrthoDB" id="1912652at2759"/>
<organism evidence="3 4">
    <name type="scientific">Gossypium klotzschianum</name>
    <dbReference type="NCBI Taxonomy" id="34286"/>
    <lineage>
        <taxon>Eukaryota</taxon>
        <taxon>Viridiplantae</taxon>
        <taxon>Streptophyta</taxon>
        <taxon>Embryophyta</taxon>
        <taxon>Tracheophyta</taxon>
        <taxon>Spermatophyta</taxon>
        <taxon>Magnoliopsida</taxon>
        <taxon>eudicotyledons</taxon>
        <taxon>Gunneridae</taxon>
        <taxon>Pentapetalae</taxon>
        <taxon>rosids</taxon>
        <taxon>malvids</taxon>
        <taxon>Malvales</taxon>
        <taxon>Malvaceae</taxon>
        <taxon>Malvoideae</taxon>
        <taxon>Gossypium</taxon>
    </lineage>
</organism>
<evidence type="ECO:0000256" key="2">
    <source>
        <dbReference type="SAM" id="MobiDB-lite"/>
    </source>
</evidence>
<dbReference type="PANTHER" id="PTHR33565">
    <property type="entry name" value="DORMANCY-ASSOCIATED PROTEIN 1"/>
    <property type="match status" value="1"/>
</dbReference>
<name>A0A7J8UVE8_9ROSI</name>
<accession>A0A7J8UVE8</accession>
<evidence type="ECO:0000256" key="1">
    <source>
        <dbReference type="ARBA" id="ARBA00010502"/>
    </source>
</evidence>
<dbReference type="InterPro" id="IPR008406">
    <property type="entry name" value="DRM/ARP"/>
</dbReference>
<reference evidence="3 4" key="1">
    <citation type="journal article" date="2019" name="Genome Biol. Evol.">
        <title>Insights into the evolution of the New World diploid cottons (Gossypium, subgenus Houzingenia) based on genome sequencing.</title>
        <authorList>
            <person name="Grover C.E."/>
            <person name="Arick M.A. 2nd"/>
            <person name="Thrash A."/>
            <person name="Conover J.L."/>
            <person name="Sanders W.S."/>
            <person name="Peterson D.G."/>
            <person name="Frelichowski J.E."/>
            <person name="Scheffler J.A."/>
            <person name="Scheffler B.E."/>
            <person name="Wendel J.F."/>
        </authorList>
    </citation>
    <scope>NUCLEOTIDE SEQUENCE [LARGE SCALE GENOMIC DNA]</scope>
    <source>
        <strain evidence="3">57</strain>
        <tissue evidence="3">Leaf</tissue>
    </source>
</reference>
<dbReference type="EMBL" id="JABFAB010000007">
    <property type="protein sequence ID" value="MBA0654413.1"/>
    <property type="molecule type" value="Genomic_DNA"/>
</dbReference>
<dbReference type="PANTHER" id="PTHR33565:SF1">
    <property type="entry name" value="DORMANCY-ASSOCIATED PROTEIN HOMOLOG 3"/>
    <property type="match status" value="1"/>
</dbReference>
<dbReference type="Pfam" id="PF05564">
    <property type="entry name" value="Auxin_repressed"/>
    <property type="match status" value="1"/>
</dbReference>
<keyword evidence="4" id="KW-1185">Reference proteome</keyword>
<sequence>MGLLDQLWDDTVAGPRPDNGLGKLRKHSTFTFRPNSTKESDGGSVRSYGDEAPEEATRVTRSIMIVKPPGYQSGSPPVSPAGSTPPVSPFSECLLGGRESYRFRRRSTSDAYEKANEVGPRSPCPPYDV</sequence>
<comment type="similarity">
    <text evidence="1">Belongs to the DRM1/ARP family.</text>
</comment>
<evidence type="ECO:0000313" key="4">
    <source>
        <dbReference type="Proteomes" id="UP000593573"/>
    </source>
</evidence>
<dbReference type="AlphaFoldDB" id="A0A7J8UVE8"/>
<feature type="region of interest" description="Disordered" evidence="2">
    <location>
        <begin position="1"/>
        <end position="92"/>
    </location>
</feature>
<feature type="compositionally biased region" description="Basic and acidic residues" evidence="2">
    <location>
        <begin position="104"/>
        <end position="116"/>
    </location>
</feature>